<keyword evidence="3 6" id="KW-0812">Transmembrane</keyword>
<evidence type="ECO:0000256" key="7">
    <source>
        <dbReference type="SAM" id="Phobius"/>
    </source>
</evidence>
<keyword evidence="4 7" id="KW-1133">Transmembrane helix</keyword>
<feature type="transmembrane region" description="Helical" evidence="7">
    <location>
        <begin position="7"/>
        <end position="28"/>
    </location>
</feature>
<dbReference type="PANTHER" id="PTHR30561">
    <property type="entry name" value="SMR FAMILY PROTON-DEPENDENT DRUG EFFLUX TRANSPORTER SUGE"/>
    <property type="match status" value="1"/>
</dbReference>
<keyword evidence="5 7" id="KW-0472">Membrane</keyword>
<dbReference type="GO" id="GO:0022857">
    <property type="term" value="F:transmembrane transporter activity"/>
    <property type="evidence" value="ECO:0007669"/>
    <property type="project" value="InterPro"/>
</dbReference>
<dbReference type="RefSeq" id="WP_134384955.1">
    <property type="nucleotide sequence ID" value="NZ_BMWW01000001.1"/>
</dbReference>
<evidence type="ECO:0000313" key="8">
    <source>
        <dbReference type="EMBL" id="GGY73600.1"/>
    </source>
</evidence>
<evidence type="ECO:0000313" key="11">
    <source>
        <dbReference type="Proteomes" id="UP000619512"/>
    </source>
</evidence>
<evidence type="ECO:0008006" key="12">
    <source>
        <dbReference type="Google" id="ProtNLM"/>
    </source>
</evidence>
<dbReference type="Proteomes" id="UP000619512">
    <property type="component" value="Unassembled WGS sequence"/>
</dbReference>
<dbReference type="PANTHER" id="PTHR30561:SF9">
    <property type="entry name" value="4-AMINO-4-DEOXY-L-ARABINOSE-PHOSPHOUNDECAPRENOL FLIPPASE SUBUNIT ARNF-RELATED"/>
    <property type="match status" value="1"/>
</dbReference>
<reference evidence="8" key="3">
    <citation type="submission" date="2022-12" db="EMBL/GenBank/DDBJ databases">
        <authorList>
            <person name="Sun Q."/>
            <person name="Kim S."/>
        </authorList>
    </citation>
    <scope>NUCLEOTIDE SEQUENCE</scope>
    <source>
        <strain evidence="8">KCTC 12344</strain>
    </source>
</reference>
<dbReference type="InterPro" id="IPR000390">
    <property type="entry name" value="Small_drug/metabolite_transptr"/>
</dbReference>
<reference evidence="9 10" key="2">
    <citation type="submission" date="2019-03" db="EMBL/GenBank/DDBJ databases">
        <title>Draft Genome Sequences of Six Type Strains of the Genus Massilia.</title>
        <authorList>
            <person name="Miess H."/>
            <person name="Frediansyhah A."/>
            <person name="Gross H."/>
        </authorList>
    </citation>
    <scope>NUCLEOTIDE SEQUENCE [LARGE SCALE GENOMIC DNA]</scope>
    <source>
        <strain evidence="9 10">DSM 17505</strain>
    </source>
</reference>
<dbReference type="Gene3D" id="1.10.3730.20">
    <property type="match status" value="1"/>
</dbReference>
<reference evidence="8" key="1">
    <citation type="journal article" date="2014" name="Int. J. Syst. Evol. Microbiol.">
        <title>Complete genome sequence of Corynebacterium casei LMG S-19264T (=DSM 44701T), isolated from a smear-ripened cheese.</title>
        <authorList>
            <consortium name="US DOE Joint Genome Institute (JGI-PGF)"/>
            <person name="Walter F."/>
            <person name="Albersmeier A."/>
            <person name="Kalinowski J."/>
            <person name="Ruckert C."/>
        </authorList>
    </citation>
    <scope>NUCLEOTIDE SEQUENCE</scope>
    <source>
        <strain evidence="8">KCTC 12344</strain>
    </source>
</reference>
<dbReference type="Proteomes" id="UP000294359">
    <property type="component" value="Chromosome"/>
</dbReference>
<evidence type="ECO:0000256" key="3">
    <source>
        <dbReference type="ARBA" id="ARBA00022692"/>
    </source>
</evidence>
<evidence type="ECO:0000256" key="6">
    <source>
        <dbReference type="RuleBase" id="RU003942"/>
    </source>
</evidence>
<comment type="similarity">
    <text evidence="6">Belongs to the drug/metabolite transporter (DMT) superfamily. Small multidrug resistance (SMR) (TC 2.A.7.1) family.</text>
</comment>
<feature type="transmembrane region" description="Helical" evidence="7">
    <location>
        <begin position="40"/>
        <end position="61"/>
    </location>
</feature>
<evidence type="ECO:0000256" key="1">
    <source>
        <dbReference type="ARBA" id="ARBA00004651"/>
    </source>
</evidence>
<protein>
    <recommendedName>
        <fullName evidence="12">EamA family transporter</fullName>
    </recommendedName>
</protein>
<evidence type="ECO:0000313" key="10">
    <source>
        <dbReference type="Proteomes" id="UP000294359"/>
    </source>
</evidence>
<keyword evidence="2" id="KW-1003">Cell membrane</keyword>
<dbReference type="AlphaFoldDB" id="A0A4P7BGH4"/>
<accession>A0A4P7BGH4</accession>
<organism evidence="8 11">
    <name type="scientific">Pseudoduganella plicata</name>
    <dbReference type="NCBI Taxonomy" id="321984"/>
    <lineage>
        <taxon>Bacteria</taxon>
        <taxon>Pseudomonadati</taxon>
        <taxon>Pseudomonadota</taxon>
        <taxon>Betaproteobacteria</taxon>
        <taxon>Burkholderiales</taxon>
        <taxon>Oxalobacteraceae</taxon>
        <taxon>Telluria group</taxon>
        <taxon>Pseudoduganella</taxon>
    </lineage>
</organism>
<sequence>MSSTPVGYLWCGAAALASALSTLMIKFSSHAGPDWTLPRLAWLAAAIASYALGFACYTLALQKLQISLAYPVMTAVTMVLVTVLGCAVLQEPLAPAKLLGITLIIVGAFVLAR</sequence>
<dbReference type="EMBL" id="CP038026">
    <property type="protein sequence ID" value="QBQ36675.1"/>
    <property type="molecule type" value="Genomic_DNA"/>
</dbReference>
<evidence type="ECO:0000256" key="4">
    <source>
        <dbReference type="ARBA" id="ARBA00022989"/>
    </source>
</evidence>
<dbReference type="InterPro" id="IPR045324">
    <property type="entry name" value="Small_multidrug_res"/>
</dbReference>
<keyword evidence="10" id="KW-1185">Reference proteome</keyword>
<evidence type="ECO:0000313" key="9">
    <source>
        <dbReference type="EMBL" id="QBQ36675.1"/>
    </source>
</evidence>
<dbReference type="GO" id="GO:0005886">
    <property type="term" value="C:plasma membrane"/>
    <property type="evidence" value="ECO:0007669"/>
    <property type="project" value="UniProtKB-SubCell"/>
</dbReference>
<dbReference type="InterPro" id="IPR037185">
    <property type="entry name" value="EmrE-like"/>
</dbReference>
<dbReference type="SUPFAM" id="SSF103481">
    <property type="entry name" value="Multidrug resistance efflux transporter EmrE"/>
    <property type="match status" value="1"/>
</dbReference>
<dbReference type="EMBL" id="BMWW01000001">
    <property type="protein sequence ID" value="GGY73600.1"/>
    <property type="molecule type" value="Genomic_DNA"/>
</dbReference>
<comment type="subcellular location">
    <subcellularLocation>
        <location evidence="1 6">Cell membrane</location>
        <topology evidence="1 6">Multi-pass membrane protein</topology>
    </subcellularLocation>
</comment>
<name>A0A4P7BGH4_9BURK</name>
<dbReference type="Pfam" id="PF00893">
    <property type="entry name" value="Multi_Drug_Res"/>
    <property type="match status" value="1"/>
</dbReference>
<feature type="transmembrane region" description="Helical" evidence="7">
    <location>
        <begin position="96"/>
        <end position="112"/>
    </location>
</feature>
<proteinExistence type="inferred from homology"/>
<gene>
    <name evidence="9" type="ORF">E1742_11240</name>
    <name evidence="8" type="ORF">GCM10007388_02220</name>
</gene>
<feature type="transmembrane region" description="Helical" evidence="7">
    <location>
        <begin position="68"/>
        <end position="90"/>
    </location>
</feature>
<evidence type="ECO:0000256" key="2">
    <source>
        <dbReference type="ARBA" id="ARBA00022475"/>
    </source>
</evidence>
<evidence type="ECO:0000256" key="5">
    <source>
        <dbReference type="ARBA" id="ARBA00023136"/>
    </source>
</evidence>